<reference evidence="2" key="1">
    <citation type="journal article" date="2019" name="Microbiol. Resour. Announc.">
        <title>Draft Genomic Sequences of Streptomyces misionensis and Streptomyces albidoflavus, bacteria applied for phytopathogen biocontrol.</title>
        <authorList>
            <person name="Pylro V."/>
            <person name="Dias A."/>
            <person name="Andreote F."/>
            <person name="Varani A."/>
            <person name="Andreote C."/>
            <person name="Bernardo E."/>
            <person name="Martins T."/>
        </authorList>
    </citation>
    <scope>NUCLEOTIDE SEQUENCE [LARGE SCALE GENOMIC DNA]</scope>
    <source>
        <strain evidence="2">66</strain>
    </source>
</reference>
<dbReference type="RefSeq" id="WP_146463278.1">
    <property type="nucleotide sequence ID" value="NZ_VOGW01000008.1"/>
</dbReference>
<feature type="region of interest" description="Disordered" evidence="1">
    <location>
        <begin position="51"/>
        <end position="80"/>
    </location>
</feature>
<keyword evidence="3" id="KW-1185">Reference proteome</keyword>
<sequence length="106" mass="11582">MSLRHEELARLAGIGTDYDIRPEQGHSGNVSEEILHALAKAPRLDRTERAHMTNLAAAGTGPRRRSPERPQRVRPGLHGLVGPVRLLRQPLVSRRRGLTPATGCSG</sequence>
<gene>
    <name evidence="2" type="ORF">FRZ03_01485</name>
</gene>
<accession>A0A5C6K5V6</accession>
<comment type="caution">
    <text evidence="2">The sequence shown here is derived from an EMBL/GenBank/DDBJ whole genome shotgun (WGS) entry which is preliminary data.</text>
</comment>
<protein>
    <submittedName>
        <fullName evidence="2">Helix-turn-helix domain-containing protein</fullName>
    </submittedName>
</protein>
<organism evidence="2 3">
    <name type="scientific">Streptomyces misionensis</name>
    <dbReference type="NCBI Taxonomy" id="67331"/>
    <lineage>
        <taxon>Bacteria</taxon>
        <taxon>Bacillati</taxon>
        <taxon>Actinomycetota</taxon>
        <taxon>Actinomycetes</taxon>
        <taxon>Kitasatosporales</taxon>
        <taxon>Streptomycetaceae</taxon>
        <taxon>Streptomyces</taxon>
    </lineage>
</organism>
<evidence type="ECO:0000313" key="3">
    <source>
        <dbReference type="Proteomes" id="UP000320481"/>
    </source>
</evidence>
<dbReference type="EMBL" id="VOGW01000008">
    <property type="protein sequence ID" value="TWV57771.1"/>
    <property type="molecule type" value="Genomic_DNA"/>
</dbReference>
<proteinExistence type="predicted"/>
<evidence type="ECO:0000313" key="2">
    <source>
        <dbReference type="EMBL" id="TWV57771.1"/>
    </source>
</evidence>
<dbReference type="PANTHER" id="PTHR35010:SF2">
    <property type="entry name" value="BLL4672 PROTEIN"/>
    <property type="match status" value="1"/>
</dbReference>
<name>A0A5C6K5V6_9ACTN</name>
<dbReference type="PANTHER" id="PTHR35010">
    <property type="entry name" value="BLL4672 PROTEIN-RELATED"/>
    <property type="match status" value="1"/>
</dbReference>
<dbReference type="AlphaFoldDB" id="A0A5C6K5V6"/>
<evidence type="ECO:0000256" key="1">
    <source>
        <dbReference type="SAM" id="MobiDB-lite"/>
    </source>
</evidence>
<dbReference type="Proteomes" id="UP000320481">
    <property type="component" value="Unassembled WGS sequence"/>
</dbReference>